<proteinExistence type="predicted"/>
<feature type="region of interest" description="Disordered" evidence="1">
    <location>
        <begin position="122"/>
        <end position="146"/>
    </location>
</feature>
<protein>
    <recommendedName>
        <fullName evidence="5">Lipoprotein</fullName>
    </recommendedName>
</protein>
<evidence type="ECO:0000256" key="1">
    <source>
        <dbReference type="SAM" id="MobiDB-lite"/>
    </source>
</evidence>
<keyword evidence="4" id="KW-1185">Reference proteome</keyword>
<organism evidence="3 4">
    <name type="scientific">Agrococcus carbonis</name>
    <dbReference type="NCBI Taxonomy" id="684552"/>
    <lineage>
        <taxon>Bacteria</taxon>
        <taxon>Bacillati</taxon>
        <taxon>Actinomycetota</taxon>
        <taxon>Actinomycetes</taxon>
        <taxon>Micrococcales</taxon>
        <taxon>Microbacteriaceae</taxon>
        <taxon>Agrococcus</taxon>
    </lineage>
</organism>
<feature type="chain" id="PRO_5039252468" description="Lipoprotein" evidence="2">
    <location>
        <begin position="22"/>
        <end position="146"/>
    </location>
</feature>
<reference evidence="4" key="1">
    <citation type="submission" date="2016-10" db="EMBL/GenBank/DDBJ databases">
        <authorList>
            <person name="Varghese N."/>
            <person name="Submissions S."/>
        </authorList>
    </citation>
    <scope>NUCLEOTIDE SEQUENCE [LARGE SCALE GENOMIC DNA]</scope>
    <source>
        <strain evidence="4">DSM 22965</strain>
    </source>
</reference>
<dbReference type="AlphaFoldDB" id="A0A1H1SKP5"/>
<name>A0A1H1SKP5_9MICO</name>
<dbReference type="PROSITE" id="PS51257">
    <property type="entry name" value="PROKAR_LIPOPROTEIN"/>
    <property type="match status" value="1"/>
</dbReference>
<gene>
    <name evidence="3" type="ORF">SAMN04489719_2413</name>
</gene>
<evidence type="ECO:0000256" key="2">
    <source>
        <dbReference type="SAM" id="SignalP"/>
    </source>
</evidence>
<feature type="signal peptide" evidence="2">
    <location>
        <begin position="1"/>
        <end position="21"/>
    </location>
</feature>
<evidence type="ECO:0000313" key="3">
    <source>
        <dbReference type="EMBL" id="SDS47929.1"/>
    </source>
</evidence>
<dbReference type="EMBL" id="LT629734">
    <property type="protein sequence ID" value="SDS47929.1"/>
    <property type="molecule type" value="Genomic_DNA"/>
</dbReference>
<accession>A0A1H1SKP5</accession>
<dbReference type="OrthoDB" id="5116433at2"/>
<keyword evidence="2" id="KW-0732">Signal</keyword>
<sequence length="146" mass="15057">MKKTRILALPAVAAASLLALTGCFQLPPVGGGNNPGTSTDPGTAGEDVAGTSWTGQMEGFAELSFTLNPDGTVDISEWNGGSGFDSPRDTWSGDSSDLTIVITQLQDPNSEDPAFDVTFNGTAQDGTMDLKGDAPDGEWTLSATQD</sequence>
<evidence type="ECO:0000313" key="4">
    <source>
        <dbReference type="Proteomes" id="UP000199649"/>
    </source>
</evidence>
<dbReference type="STRING" id="684552.SAMN04489719_2413"/>
<evidence type="ECO:0008006" key="5">
    <source>
        <dbReference type="Google" id="ProtNLM"/>
    </source>
</evidence>
<dbReference type="RefSeq" id="WP_092667227.1">
    <property type="nucleotide sequence ID" value="NZ_LT629734.1"/>
</dbReference>
<feature type="region of interest" description="Disordered" evidence="1">
    <location>
        <begin position="31"/>
        <end position="51"/>
    </location>
</feature>
<dbReference type="Proteomes" id="UP000199649">
    <property type="component" value="Chromosome I"/>
</dbReference>